<evidence type="ECO:0000256" key="1">
    <source>
        <dbReference type="SAM" id="MobiDB-lite"/>
    </source>
</evidence>
<protein>
    <submittedName>
        <fullName evidence="2">Uncharacterized protein</fullName>
    </submittedName>
</protein>
<dbReference type="Proteomes" id="UP000676336">
    <property type="component" value="Unassembled WGS sequence"/>
</dbReference>
<feature type="region of interest" description="Disordered" evidence="1">
    <location>
        <begin position="78"/>
        <end position="105"/>
    </location>
</feature>
<organism evidence="2 3">
    <name type="scientific">Rotaria magnacalcarata</name>
    <dbReference type="NCBI Taxonomy" id="392030"/>
    <lineage>
        <taxon>Eukaryota</taxon>
        <taxon>Metazoa</taxon>
        <taxon>Spiralia</taxon>
        <taxon>Gnathifera</taxon>
        <taxon>Rotifera</taxon>
        <taxon>Eurotatoria</taxon>
        <taxon>Bdelloidea</taxon>
        <taxon>Philodinida</taxon>
        <taxon>Philodinidae</taxon>
        <taxon>Rotaria</taxon>
    </lineage>
</organism>
<gene>
    <name evidence="2" type="ORF">SMN809_LOCUS75814</name>
</gene>
<evidence type="ECO:0000313" key="2">
    <source>
        <dbReference type="EMBL" id="CAF5202097.1"/>
    </source>
</evidence>
<name>A0A8S3IMM2_9BILA</name>
<dbReference type="EMBL" id="CAJOBI010333392">
    <property type="protein sequence ID" value="CAF5202097.1"/>
    <property type="molecule type" value="Genomic_DNA"/>
</dbReference>
<proteinExistence type="predicted"/>
<dbReference type="AlphaFoldDB" id="A0A8S3IMM2"/>
<evidence type="ECO:0000313" key="3">
    <source>
        <dbReference type="Proteomes" id="UP000676336"/>
    </source>
</evidence>
<comment type="caution">
    <text evidence="2">The sequence shown here is derived from an EMBL/GenBank/DDBJ whole genome shotgun (WGS) entry which is preliminary data.</text>
</comment>
<feature type="compositionally biased region" description="Low complexity" evidence="1">
    <location>
        <begin position="96"/>
        <end position="105"/>
    </location>
</feature>
<reference evidence="2" key="1">
    <citation type="submission" date="2021-02" db="EMBL/GenBank/DDBJ databases">
        <authorList>
            <person name="Nowell W R."/>
        </authorList>
    </citation>
    <scope>NUCLEOTIDE SEQUENCE</scope>
</reference>
<sequence length="133" mass="14476">MEVLESAQFLGKHGQRTLFSIECVNGISVVKHSYFKYAESEIILMPGSYFEVLGQLNPAPELHIIELKEITPPMTLIKPPFSKSDDRKASPVTGKASYSSPSAPASLLRAGINSSNSASSKTTSMTLGMNYMF</sequence>
<accession>A0A8S3IMM2</accession>